<dbReference type="EMBL" id="JAYGHT010000008">
    <property type="protein sequence ID" value="MEA5518274.1"/>
    <property type="molecule type" value="Genomic_DNA"/>
</dbReference>
<organism evidence="2 3">
    <name type="scientific">Limnoraphis robusta CCNP1315</name>
    <dbReference type="NCBI Taxonomy" id="3110306"/>
    <lineage>
        <taxon>Bacteria</taxon>
        <taxon>Bacillati</taxon>
        <taxon>Cyanobacteriota</taxon>
        <taxon>Cyanophyceae</taxon>
        <taxon>Oscillatoriophycideae</taxon>
        <taxon>Oscillatoriales</taxon>
        <taxon>Sirenicapillariaceae</taxon>
        <taxon>Limnoraphis</taxon>
    </lineage>
</organism>
<gene>
    <name evidence="2" type="ORF">VB854_04860</name>
</gene>
<comment type="caution">
    <text evidence="2">The sequence shown here is derived from an EMBL/GenBank/DDBJ whole genome shotgun (WGS) entry which is preliminary data.</text>
</comment>
<dbReference type="InterPro" id="IPR006059">
    <property type="entry name" value="SBP"/>
</dbReference>
<protein>
    <submittedName>
        <fullName evidence="2">Extracellular solute-binding protein</fullName>
    </submittedName>
</protein>
<reference evidence="2 3" key="1">
    <citation type="submission" date="2023-12" db="EMBL/GenBank/DDBJ databases">
        <title>Baltic Sea Cyanobacteria.</title>
        <authorList>
            <person name="Delbaje E."/>
            <person name="Fewer D.P."/>
            <person name="Shishido T.K."/>
        </authorList>
    </citation>
    <scope>NUCLEOTIDE SEQUENCE [LARGE SCALE GENOMIC DNA]</scope>
    <source>
        <strain evidence="2 3">CCNP 1315</strain>
    </source>
</reference>
<evidence type="ECO:0000313" key="2">
    <source>
        <dbReference type="EMBL" id="MEA5518274.1"/>
    </source>
</evidence>
<proteinExistence type="predicted"/>
<dbReference type="Pfam" id="PF01547">
    <property type="entry name" value="SBP_bac_1"/>
    <property type="match status" value="1"/>
</dbReference>
<dbReference type="SUPFAM" id="SSF53850">
    <property type="entry name" value="Periplasmic binding protein-like II"/>
    <property type="match status" value="1"/>
</dbReference>
<dbReference type="PROSITE" id="PS51257">
    <property type="entry name" value="PROKAR_LIPOPROTEIN"/>
    <property type="match status" value="1"/>
</dbReference>
<sequence>MMLTRDCLLKRRQFLVPRSLIRWLSLSLSLAIAACSGISADQTLSDSSSLVENETAPKPNFQGVTLTVLSLTPGNGITEPIINHAAYFEALTGVQIKIITAPFDLLYQEILNDFRKGLHNYHVVIVPSQWKMDYVRQGYLLNLTEWVKADSAIEWEDISLFFREYSATYDGGIYAIPLDGDILTLYYRSDILEREGITPPRTWNEYLELARRVHNQDLNNDGEADYGSCLVRTPQTNPRMLWAVASSFLQSQGTQQGAFFDRETMKPLVNNAAFAEALAIYQEAIAYGPAQKGDENLSVTEMRSLFLSGRCAFTIDWGNLATLAVESNSPIKHLVGTAILPGSSQVLDRETGQLVSCDSSICPYSDDGVNHAPYAAQSGWVGTVNAALDEKTQAAAYAFLSYISQPKQSNIDVMFSKTEFNPYRISQLTNSQVWIEAGMNPQVARQYLNAIYSNFESQNIVVDLSIPQYEVYKQDILHPILIDFLNQEISVSETMIKIESGWEKKTDELGRESQRKAYCQSLRVECN</sequence>
<evidence type="ECO:0000256" key="1">
    <source>
        <dbReference type="SAM" id="SignalP"/>
    </source>
</evidence>
<dbReference type="InterPro" id="IPR050490">
    <property type="entry name" value="Bact_solute-bd_prot1"/>
</dbReference>
<keyword evidence="1" id="KW-0732">Signal</keyword>
<dbReference type="PANTHER" id="PTHR43649:SF12">
    <property type="entry name" value="DIACETYLCHITOBIOSE BINDING PROTEIN DASA"/>
    <property type="match status" value="1"/>
</dbReference>
<dbReference type="Proteomes" id="UP001301728">
    <property type="component" value="Unassembled WGS sequence"/>
</dbReference>
<name>A0ABU5TTP4_9CYAN</name>
<dbReference type="PANTHER" id="PTHR43649">
    <property type="entry name" value="ARABINOSE-BINDING PROTEIN-RELATED"/>
    <property type="match status" value="1"/>
</dbReference>
<feature type="chain" id="PRO_5047062430" evidence="1">
    <location>
        <begin position="34"/>
        <end position="527"/>
    </location>
</feature>
<feature type="signal peptide" evidence="1">
    <location>
        <begin position="1"/>
        <end position="33"/>
    </location>
</feature>
<accession>A0ABU5TTP4</accession>
<dbReference type="Gene3D" id="3.40.190.10">
    <property type="entry name" value="Periplasmic binding protein-like II"/>
    <property type="match status" value="2"/>
</dbReference>
<evidence type="ECO:0000313" key="3">
    <source>
        <dbReference type="Proteomes" id="UP001301728"/>
    </source>
</evidence>
<dbReference type="RefSeq" id="WP_323273588.1">
    <property type="nucleotide sequence ID" value="NZ_JAYGHT010000008.1"/>
</dbReference>
<keyword evidence="3" id="KW-1185">Reference proteome</keyword>